<sequence>MSGAIERRHEDLVKTVVDGNGQFYQIHNEPIPTKTCFDVTFKTYSTPSVSYVATVKIPSNYPFAPPKIELKDDKTKQKVKFKFLEKNMWQPTMSIREVLLEASHALSRRDLKPKRPNISMKMPGESDKEVIDSQQQNQPKTFHPGQIIDGKWRIKSLLGQGACGVVYKVEDKAKKGWSAAMKIEFISPDYDQTLRLEIGVLNKLKNKKDMLQLVDFGRRKTFTYMVTILCGKDLMALRCKIKRGFNDSSALRIAVFTLYGLKQTHEAGYIHRDVKPGNIITAAKNGRDSRCLLLIDFGMARSFVTTEKDGKKQLRVMRKKIPLRGTIRYCSLNVHERLEQGRCDDLIAMIYMLVEVTLGVPWHHLKDENEVMSMKKSTKDSDLFEELPEEFRLIFEYLKPLTYNDRPSYLKIYELLTTAIKRLKINFLDPYEWEDDEIEKDEKLEREKLEKEKKKIAVECEKDADVEKKKIIDDKETHDQTLKTSHDVVSNHVIGSKDSAKSGSKTSLRLSVAEQTEKELNTAIDYDISELNTKKALNKEDLQYVIYPTTSKNNFSENALPF</sequence>
<feature type="region of interest" description="Disordered" evidence="2">
    <location>
        <begin position="114"/>
        <end position="142"/>
    </location>
</feature>
<evidence type="ECO:0000313" key="5">
    <source>
        <dbReference type="Proteomes" id="UP001152747"/>
    </source>
</evidence>
<dbReference type="PROSITE" id="PS50011">
    <property type="entry name" value="PROTEIN_KINASE_DOM"/>
    <property type="match status" value="1"/>
</dbReference>
<accession>A0A9P1I4X7</accession>
<feature type="domain" description="Protein kinase" evidence="3">
    <location>
        <begin position="152"/>
        <end position="416"/>
    </location>
</feature>
<dbReference type="OrthoDB" id="2687620at2759"/>
<dbReference type="GO" id="GO:0004674">
    <property type="term" value="F:protein serine/threonine kinase activity"/>
    <property type="evidence" value="ECO:0007669"/>
    <property type="project" value="UniProtKB-EC"/>
</dbReference>
<keyword evidence="5" id="KW-1185">Reference proteome</keyword>
<dbReference type="InterPro" id="IPR008271">
    <property type="entry name" value="Ser/Thr_kinase_AS"/>
</dbReference>
<evidence type="ECO:0000313" key="4">
    <source>
        <dbReference type="EMBL" id="CAI5438777.1"/>
    </source>
</evidence>
<dbReference type="EMBL" id="CANHGI010000001">
    <property type="protein sequence ID" value="CAI5438777.1"/>
    <property type="molecule type" value="Genomic_DNA"/>
</dbReference>
<dbReference type="SUPFAM" id="SSF54495">
    <property type="entry name" value="UBC-like"/>
    <property type="match status" value="1"/>
</dbReference>
<dbReference type="EC" id="2.7.11.1" evidence="1"/>
<comment type="caution">
    <text evidence="4">The sequence shown here is derived from an EMBL/GenBank/DDBJ whole genome shotgun (WGS) entry which is preliminary data.</text>
</comment>
<dbReference type="SUPFAM" id="SSF56112">
    <property type="entry name" value="Protein kinase-like (PK-like)"/>
    <property type="match status" value="1"/>
</dbReference>
<dbReference type="Gene3D" id="3.10.110.10">
    <property type="entry name" value="Ubiquitin Conjugating Enzyme"/>
    <property type="match status" value="1"/>
</dbReference>
<dbReference type="InterPro" id="IPR016135">
    <property type="entry name" value="UBQ-conjugating_enzyme/RWD"/>
</dbReference>
<dbReference type="InterPro" id="IPR000719">
    <property type="entry name" value="Prot_kinase_dom"/>
</dbReference>
<dbReference type="GO" id="GO:0005524">
    <property type="term" value="F:ATP binding"/>
    <property type="evidence" value="ECO:0007669"/>
    <property type="project" value="InterPro"/>
</dbReference>
<dbReference type="InterPro" id="IPR050235">
    <property type="entry name" value="CK1_Ser-Thr_kinase"/>
</dbReference>
<gene>
    <name evidence="4" type="ORF">CAMP_LOCUS1414</name>
</gene>
<dbReference type="Proteomes" id="UP001152747">
    <property type="component" value="Unassembled WGS sequence"/>
</dbReference>
<dbReference type="PANTHER" id="PTHR11909">
    <property type="entry name" value="CASEIN KINASE-RELATED"/>
    <property type="match status" value="1"/>
</dbReference>
<dbReference type="PROSITE" id="PS00108">
    <property type="entry name" value="PROTEIN_KINASE_ST"/>
    <property type="match status" value="1"/>
</dbReference>
<evidence type="ECO:0000256" key="2">
    <source>
        <dbReference type="SAM" id="MobiDB-lite"/>
    </source>
</evidence>
<dbReference type="InterPro" id="IPR011009">
    <property type="entry name" value="Kinase-like_dom_sf"/>
</dbReference>
<proteinExistence type="predicted"/>
<dbReference type="CDD" id="cd00195">
    <property type="entry name" value="UBCc_UEV"/>
    <property type="match status" value="1"/>
</dbReference>
<reference evidence="4" key="1">
    <citation type="submission" date="2022-11" db="EMBL/GenBank/DDBJ databases">
        <authorList>
            <person name="Kikuchi T."/>
        </authorList>
    </citation>
    <scope>NUCLEOTIDE SEQUENCE</scope>
    <source>
        <strain evidence="4">PS1010</strain>
    </source>
</reference>
<evidence type="ECO:0000259" key="3">
    <source>
        <dbReference type="PROSITE" id="PS50011"/>
    </source>
</evidence>
<protein>
    <recommendedName>
        <fullName evidence="1">non-specific serine/threonine protein kinase</fullName>
        <ecNumber evidence="1">2.7.11.1</ecNumber>
    </recommendedName>
</protein>
<dbReference type="SMART" id="SM00220">
    <property type="entry name" value="S_TKc"/>
    <property type="match status" value="1"/>
</dbReference>
<dbReference type="Gene3D" id="1.10.510.10">
    <property type="entry name" value="Transferase(Phosphotransferase) domain 1"/>
    <property type="match status" value="1"/>
</dbReference>
<evidence type="ECO:0000256" key="1">
    <source>
        <dbReference type="ARBA" id="ARBA00012513"/>
    </source>
</evidence>
<organism evidence="4 5">
    <name type="scientific">Caenorhabditis angaria</name>
    <dbReference type="NCBI Taxonomy" id="860376"/>
    <lineage>
        <taxon>Eukaryota</taxon>
        <taxon>Metazoa</taxon>
        <taxon>Ecdysozoa</taxon>
        <taxon>Nematoda</taxon>
        <taxon>Chromadorea</taxon>
        <taxon>Rhabditida</taxon>
        <taxon>Rhabditina</taxon>
        <taxon>Rhabditomorpha</taxon>
        <taxon>Rhabditoidea</taxon>
        <taxon>Rhabditidae</taxon>
        <taxon>Peloderinae</taxon>
        <taxon>Caenorhabditis</taxon>
    </lineage>
</organism>
<dbReference type="Pfam" id="PF00069">
    <property type="entry name" value="Pkinase"/>
    <property type="match status" value="1"/>
</dbReference>
<name>A0A9P1I4X7_9PELO</name>
<dbReference type="AlphaFoldDB" id="A0A9P1I4X7"/>